<evidence type="ECO:0000313" key="2">
    <source>
        <dbReference type="Proteomes" id="UP000054988"/>
    </source>
</evidence>
<evidence type="ECO:0000313" key="1">
    <source>
        <dbReference type="EMBL" id="KTB37414.1"/>
    </source>
</evidence>
<sequence length="185" mass="20953">MWAKTNSQYLAEIWRSFLRGFCVAFPPVISHHHGLWWTIDWEHVLTDNVLMNSFQVTLLRKVYTIEEAATLSSPKGHAVLVLPADSRLTLPGWTVTQVTRNSSEVFTRVSNALQPYGEDGLKILANDILDDTCKAVLHGLVKEADLKYLKLLLKERAKIFGVPFQPRTIEVRGTKKKRDLPGVTT</sequence>
<comment type="caution">
    <text evidence="1">The sequence shown here is derived from an EMBL/GenBank/DDBJ whole genome shotgun (WGS) entry which is preliminary data.</text>
</comment>
<proteinExistence type="predicted"/>
<accession>A0A0W0FM77</accession>
<reference evidence="1 2" key="1">
    <citation type="submission" date="2015-12" db="EMBL/GenBank/DDBJ databases">
        <title>Draft genome sequence of Moniliophthora roreri, the causal agent of frosty pod rot of cacao.</title>
        <authorList>
            <person name="Aime M.C."/>
            <person name="Diaz-Valderrama J.R."/>
            <person name="Kijpornyongpan T."/>
            <person name="Phillips-Mora W."/>
        </authorList>
    </citation>
    <scope>NUCLEOTIDE SEQUENCE [LARGE SCALE GENOMIC DNA]</scope>
    <source>
        <strain evidence="1 2">MCA 2952</strain>
    </source>
</reference>
<name>A0A0W0FM77_MONRR</name>
<dbReference type="Proteomes" id="UP000054988">
    <property type="component" value="Unassembled WGS sequence"/>
</dbReference>
<organism evidence="1 2">
    <name type="scientific">Moniliophthora roreri</name>
    <name type="common">Frosty pod rot fungus</name>
    <name type="synonym">Monilia roreri</name>
    <dbReference type="NCBI Taxonomy" id="221103"/>
    <lineage>
        <taxon>Eukaryota</taxon>
        <taxon>Fungi</taxon>
        <taxon>Dikarya</taxon>
        <taxon>Basidiomycota</taxon>
        <taxon>Agaricomycotina</taxon>
        <taxon>Agaricomycetes</taxon>
        <taxon>Agaricomycetidae</taxon>
        <taxon>Agaricales</taxon>
        <taxon>Marasmiineae</taxon>
        <taxon>Marasmiaceae</taxon>
        <taxon>Moniliophthora</taxon>
    </lineage>
</organism>
<gene>
    <name evidence="1" type="ORF">WG66_10030</name>
</gene>
<protein>
    <submittedName>
        <fullName evidence="1">Uncharacterized protein</fullName>
    </submittedName>
</protein>
<dbReference type="EMBL" id="LATX01001849">
    <property type="protein sequence ID" value="KTB37414.1"/>
    <property type="molecule type" value="Genomic_DNA"/>
</dbReference>
<dbReference type="AlphaFoldDB" id="A0A0W0FM77"/>